<feature type="chain" id="PRO_5017303857" evidence="1">
    <location>
        <begin position="18"/>
        <end position="115"/>
    </location>
</feature>
<dbReference type="OMA" id="AYGHVIY"/>
<feature type="signal peptide" evidence="1">
    <location>
        <begin position="1"/>
        <end position="17"/>
    </location>
</feature>
<proteinExistence type="predicted"/>
<evidence type="ECO:0000313" key="2">
    <source>
        <dbReference type="EMBL" id="SPP84831.1"/>
    </source>
</evidence>
<dbReference type="EMBL" id="OUUW01000009">
    <property type="protein sequence ID" value="SPP84831.1"/>
    <property type="molecule type" value="Genomic_DNA"/>
</dbReference>
<sequence length="115" mass="12340">MFRICALIFALVAIASAAPAPGYLEPHHAHSHYGVAVTPVVKVVPVVKQVPVVSHVPVVKHVPVVQHVSVVQHVPVLKSYSPVVHQASVYAPTYAHSHGVPSYGVPAYGQQIYHH</sequence>
<accession>A0A3B0KIB5</accession>
<gene>
    <name evidence="2" type="ORF">DGUA_6G014669</name>
</gene>
<organism evidence="2 3">
    <name type="scientific">Drosophila guanche</name>
    <name type="common">Fruit fly</name>
    <dbReference type="NCBI Taxonomy" id="7266"/>
    <lineage>
        <taxon>Eukaryota</taxon>
        <taxon>Metazoa</taxon>
        <taxon>Ecdysozoa</taxon>
        <taxon>Arthropoda</taxon>
        <taxon>Hexapoda</taxon>
        <taxon>Insecta</taxon>
        <taxon>Pterygota</taxon>
        <taxon>Neoptera</taxon>
        <taxon>Endopterygota</taxon>
        <taxon>Diptera</taxon>
        <taxon>Brachycera</taxon>
        <taxon>Muscomorpha</taxon>
        <taxon>Ephydroidea</taxon>
        <taxon>Drosophilidae</taxon>
        <taxon>Drosophila</taxon>
        <taxon>Sophophora</taxon>
    </lineage>
</organism>
<keyword evidence="1" id="KW-0732">Signal</keyword>
<evidence type="ECO:0000313" key="3">
    <source>
        <dbReference type="Proteomes" id="UP000268350"/>
    </source>
</evidence>
<dbReference type="Proteomes" id="UP000268350">
    <property type="component" value="Unassembled WGS sequence"/>
</dbReference>
<dbReference type="OrthoDB" id="7871842at2759"/>
<protein>
    <submittedName>
        <fullName evidence="2">Uncharacterized protein</fullName>
    </submittedName>
</protein>
<evidence type="ECO:0000256" key="1">
    <source>
        <dbReference type="SAM" id="SignalP"/>
    </source>
</evidence>
<reference evidence="3" key="1">
    <citation type="submission" date="2018-01" db="EMBL/GenBank/DDBJ databases">
        <authorList>
            <person name="Alioto T."/>
            <person name="Alioto T."/>
        </authorList>
    </citation>
    <scope>NUCLEOTIDE SEQUENCE [LARGE SCALE GENOMIC DNA]</scope>
</reference>
<name>A0A3B0KIB5_DROGU</name>
<dbReference type="AlphaFoldDB" id="A0A3B0KIB5"/>
<keyword evidence="3" id="KW-1185">Reference proteome</keyword>